<gene>
    <name evidence="5" type="ORF">HNQ60_001247</name>
</gene>
<keyword evidence="2" id="KW-0560">Oxidoreductase</keyword>
<evidence type="ECO:0000256" key="1">
    <source>
        <dbReference type="ARBA" id="ARBA00001974"/>
    </source>
</evidence>
<name>A0A841HGY8_9GAMM</name>
<evidence type="ECO:0000313" key="5">
    <source>
        <dbReference type="EMBL" id="MBB6092401.1"/>
    </source>
</evidence>
<dbReference type="GO" id="GO:0016491">
    <property type="term" value="F:oxidoreductase activity"/>
    <property type="evidence" value="ECO:0007669"/>
    <property type="project" value="UniProtKB-KW"/>
</dbReference>
<comment type="cofactor">
    <cofactor evidence="1">
        <name>FAD</name>
        <dbReference type="ChEBI" id="CHEBI:57692"/>
    </cofactor>
</comment>
<dbReference type="Proteomes" id="UP000588068">
    <property type="component" value="Unassembled WGS sequence"/>
</dbReference>
<dbReference type="EMBL" id="JACHHZ010000001">
    <property type="protein sequence ID" value="MBB6092401.1"/>
    <property type="molecule type" value="Genomic_DNA"/>
</dbReference>
<feature type="domain" description="Amine oxidase" evidence="4">
    <location>
        <begin position="10"/>
        <end position="406"/>
    </location>
</feature>
<evidence type="ECO:0000256" key="2">
    <source>
        <dbReference type="ARBA" id="ARBA00023002"/>
    </source>
</evidence>
<evidence type="ECO:0000259" key="4">
    <source>
        <dbReference type="Pfam" id="PF01593"/>
    </source>
</evidence>
<dbReference type="InterPro" id="IPR002937">
    <property type="entry name" value="Amino_oxidase"/>
</dbReference>
<dbReference type="InterPro" id="IPR050464">
    <property type="entry name" value="Zeta_carotene_desat/Oxidored"/>
</dbReference>
<dbReference type="InterPro" id="IPR001613">
    <property type="entry name" value="Flavin_amine_oxidase"/>
</dbReference>
<dbReference type="RefSeq" id="WP_184330120.1">
    <property type="nucleotide sequence ID" value="NZ_JACHHZ010000001.1"/>
</dbReference>
<dbReference type="InterPro" id="IPR036188">
    <property type="entry name" value="FAD/NAD-bd_sf"/>
</dbReference>
<dbReference type="PRINTS" id="PR00757">
    <property type="entry name" value="AMINEOXDASEF"/>
</dbReference>
<dbReference type="PANTHER" id="PTHR42923:SF17">
    <property type="entry name" value="AMINE OXIDASE DOMAIN-CONTAINING PROTEIN"/>
    <property type="match status" value="1"/>
</dbReference>
<dbReference type="AlphaFoldDB" id="A0A841HGY8"/>
<proteinExistence type="predicted"/>
<dbReference type="Gene3D" id="1.10.405.20">
    <property type="match status" value="1"/>
</dbReference>
<reference evidence="5 6" key="1">
    <citation type="submission" date="2020-08" db="EMBL/GenBank/DDBJ databases">
        <title>Genomic Encyclopedia of Type Strains, Phase IV (KMG-IV): sequencing the most valuable type-strain genomes for metagenomic binning, comparative biology and taxonomic classification.</title>
        <authorList>
            <person name="Goeker M."/>
        </authorList>
    </citation>
    <scope>NUCLEOTIDE SEQUENCE [LARGE SCALE GENOMIC DNA]</scope>
    <source>
        <strain evidence="5 6">DSM 26723</strain>
    </source>
</reference>
<evidence type="ECO:0000313" key="6">
    <source>
        <dbReference type="Proteomes" id="UP000588068"/>
    </source>
</evidence>
<comment type="caution">
    <text evidence="5">The sequence shown here is derived from an EMBL/GenBank/DDBJ whole genome shotgun (WGS) entry which is preliminary data.</text>
</comment>
<feature type="binding site" evidence="3">
    <location>
        <position position="226"/>
    </location>
    <ligand>
        <name>FAD</name>
        <dbReference type="ChEBI" id="CHEBI:57692"/>
    </ligand>
</feature>
<dbReference type="Gene3D" id="3.30.70.1990">
    <property type="match status" value="1"/>
</dbReference>
<dbReference type="Pfam" id="PF01593">
    <property type="entry name" value="Amino_oxidase"/>
    <property type="match status" value="1"/>
</dbReference>
<dbReference type="PANTHER" id="PTHR42923">
    <property type="entry name" value="PROTOPORPHYRINOGEN OXIDASE"/>
    <property type="match status" value="1"/>
</dbReference>
<dbReference type="Gene3D" id="3.50.50.60">
    <property type="entry name" value="FAD/NAD(P)-binding domain"/>
    <property type="match status" value="1"/>
</dbReference>
<protein>
    <submittedName>
        <fullName evidence="5">Putative NAD/FAD-binding protein</fullName>
    </submittedName>
</protein>
<feature type="binding site" evidence="3">
    <location>
        <begin position="29"/>
        <end position="30"/>
    </location>
    <ligand>
        <name>FAD</name>
        <dbReference type="ChEBI" id="CHEBI:57692"/>
    </ligand>
</feature>
<dbReference type="SUPFAM" id="SSF51905">
    <property type="entry name" value="FAD/NAD(P)-binding domain"/>
    <property type="match status" value="1"/>
</dbReference>
<dbReference type="FunFam" id="1.10.405.20:FF:000001">
    <property type="entry name" value="Amine oxidase"/>
    <property type="match status" value="1"/>
</dbReference>
<organism evidence="5 6">
    <name type="scientific">Povalibacter uvarum</name>
    <dbReference type="NCBI Taxonomy" id="732238"/>
    <lineage>
        <taxon>Bacteria</taxon>
        <taxon>Pseudomonadati</taxon>
        <taxon>Pseudomonadota</taxon>
        <taxon>Gammaproteobacteria</taxon>
        <taxon>Steroidobacterales</taxon>
        <taxon>Steroidobacteraceae</taxon>
        <taxon>Povalibacter</taxon>
    </lineage>
</organism>
<accession>A0A841HGY8</accession>
<keyword evidence="6" id="KW-1185">Reference proteome</keyword>
<sequence>MRIAIVGAGVAGLTAAYRLHRDHEIVVFEANDYAGGHTATVDVEHHGQHWAIDTGFIVFNDWTYPRFIALLEELGVASQPSNMSFSVRCERSGFEYNGTSLNTLFAQRSNAFRPAFLRMLLEILRFNRAARTGTLDDSTTLREYLDAGRYSHDFRDRYLVPMGRAVWSATESALLGFPARFFIDFFHRHGFLSIDERPVWRAVRGGSRTYVERLVKLFTVRMNTPVAGVRRDADVVWVRTRRGDIERFDQVILACHSDQALALLEAPTDAERRLLGAFAYQRNEVVLHTDASLLPRRPLARAAWNYHILAQPQAAAAVTYDMNVLQSLSAADRFMVTLNHSAAIDPASILRTFTYHHPVYTLQAVDAQRRLGEISGQQRTFYCGAYWASGFHEDAVVSGERAAADLMAAAARPIDTAKQVLA</sequence>
<evidence type="ECO:0000256" key="3">
    <source>
        <dbReference type="PIRSR" id="PIRSR601613-1"/>
    </source>
</evidence>